<evidence type="ECO:0000256" key="9">
    <source>
        <dbReference type="ARBA" id="ARBA00023136"/>
    </source>
</evidence>
<keyword evidence="4" id="KW-0633">Potassium transport</keyword>
<keyword evidence="2" id="KW-0813">Transport</keyword>
<evidence type="ECO:0000256" key="2">
    <source>
        <dbReference type="ARBA" id="ARBA00022448"/>
    </source>
</evidence>
<keyword evidence="7 10" id="KW-1133">Transmembrane helix</keyword>
<dbReference type="InterPro" id="IPR036721">
    <property type="entry name" value="RCK_C_sf"/>
</dbReference>
<dbReference type="AlphaFoldDB" id="A0A1M5GU96"/>
<dbReference type="SUPFAM" id="SSF51735">
    <property type="entry name" value="NAD(P)-binding Rossmann-fold domains"/>
    <property type="match status" value="1"/>
</dbReference>
<dbReference type="PANTHER" id="PTHR46157:SF4">
    <property type="entry name" value="K(+) EFFLUX ANTIPORTER 3, CHLOROPLASTIC"/>
    <property type="match status" value="1"/>
</dbReference>
<gene>
    <name evidence="13" type="ORF">SAMN05216361_1165</name>
</gene>
<keyword evidence="14" id="KW-1185">Reference proteome</keyword>
<comment type="subcellular location">
    <subcellularLocation>
        <location evidence="1">Membrane</location>
        <topology evidence="1">Multi-pass membrane protein</topology>
    </subcellularLocation>
</comment>
<evidence type="ECO:0000256" key="10">
    <source>
        <dbReference type="SAM" id="Phobius"/>
    </source>
</evidence>
<dbReference type="SUPFAM" id="SSF116726">
    <property type="entry name" value="TrkA C-terminal domain-like"/>
    <property type="match status" value="1"/>
</dbReference>
<keyword evidence="3" id="KW-0050">Antiport</keyword>
<dbReference type="Gene3D" id="3.30.70.1450">
    <property type="entry name" value="Regulator of K+ conductance, C-terminal domain"/>
    <property type="match status" value="1"/>
</dbReference>
<evidence type="ECO:0000259" key="11">
    <source>
        <dbReference type="PROSITE" id="PS51201"/>
    </source>
</evidence>
<dbReference type="Gene3D" id="3.40.50.720">
    <property type="entry name" value="NAD(P)-binding Rossmann-like Domain"/>
    <property type="match status" value="1"/>
</dbReference>
<accession>A0A1M5GU96</accession>
<dbReference type="STRING" id="634436.SAMN05216361_1165"/>
<evidence type="ECO:0000256" key="7">
    <source>
        <dbReference type="ARBA" id="ARBA00022989"/>
    </source>
</evidence>
<feature type="transmembrane region" description="Helical" evidence="10">
    <location>
        <begin position="30"/>
        <end position="49"/>
    </location>
</feature>
<feature type="transmembrane region" description="Helical" evidence="10">
    <location>
        <begin position="147"/>
        <end position="170"/>
    </location>
</feature>
<sequence>MDNSFVQIVLLMLIAVVSVAVFKRIHLPPILAYLFAGVIAGPSGISLFAHPEEMHLLAEVGIVFLLFSLGLEFSLPKLLAMRSLVFGAGLLQMLTTTLLGCLVVLMVTDVSVSAAIVLGGMLALSSTAIVIKQVTEMGILNNVRTQLAISILLFQDLAVVPFLIVIPLLSGADSSSLAWALSLALVKGVVVVAVLMSVGKWLLPWVFREVARTRTDELFVLTTILVALLAGGLTYAFGLSMALGAFLAGMMLGESQYKYQLEADIRPFRDILMGLFFATVGMQLELRVLFEFWYWIILGVALLMVTKVVLVRISASLFAMSSVDAWSAGIKLCQVGEFSFVIAALANSHGVITPTQSSVIVCIGVISMALTPYLIERSLEIAQWLAPDKRALHTLEQPVFEAEDIREHVVICGFGRVGQSVARMLDMEDVEYVVVDVDPIRVHESRSAGEPVIFGDATQKDILLNAGITDAKLVLITFSDAEQAKLVIDAARQCREDIDVMVRTYRDAELDALYKAGASQVVPELQEGSLMLITQVMHYAGIPMSRILRRVREERKGRYDHLHGFYPGETTEISYGTADKLEFMHAVVLGADAFAIGKTIAELGKLTEKVKIKSIRRGTVDWDPADWHQALASGDVVVVAGKPRRVERAERYLLEGD</sequence>
<dbReference type="EMBL" id="FQWD01000002">
    <property type="protein sequence ID" value="SHG06992.1"/>
    <property type="molecule type" value="Genomic_DNA"/>
</dbReference>
<dbReference type="GO" id="GO:1902600">
    <property type="term" value="P:proton transmembrane transport"/>
    <property type="evidence" value="ECO:0007669"/>
    <property type="project" value="InterPro"/>
</dbReference>
<dbReference type="Pfam" id="PF02080">
    <property type="entry name" value="TrkA_C"/>
    <property type="match status" value="1"/>
</dbReference>
<feature type="transmembrane region" description="Helical" evidence="10">
    <location>
        <begin position="358"/>
        <end position="375"/>
    </location>
</feature>
<dbReference type="RefSeq" id="WP_245819123.1">
    <property type="nucleotide sequence ID" value="NZ_FQWD01000002.1"/>
</dbReference>
<feature type="transmembrane region" description="Helical" evidence="10">
    <location>
        <begin position="113"/>
        <end position="135"/>
    </location>
</feature>
<keyword evidence="8" id="KW-0406">Ion transport</keyword>
<dbReference type="GO" id="GO:0015297">
    <property type="term" value="F:antiporter activity"/>
    <property type="evidence" value="ECO:0007669"/>
    <property type="project" value="UniProtKB-KW"/>
</dbReference>
<evidence type="ECO:0000256" key="6">
    <source>
        <dbReference type="ARBA" id="ARBA00022958"/>
    </source>
</evidence>
<dbReference type="InterPro" id="IPR003148">
    <property type="entry name" value="RCK_N"/>
</dbReference>
<dbReference type="GO" id="GO:0005886">
    <property type="term" value="C:plasma membrane"/>
    <property type="evidence" value="ECO:0007669"/>
    <property type="project" value="TreeGrafter"/>
</dbReference>
<protein>
    <submittedName>
        <fullName evidence="13">Monovalent cation:H+ antiporter-2, CPA2 family</fullName>
    </submittedName>
</protein>
<evidence type="ECO:0000313" key="14">
    <source>
        <dbReference type="Proteomes" id="UP000184520"/>
    </source>
</evidence>
<evidence type="ECO:0000256" key="3">
    <source>
        <dbReference type="ARBA" id="ARBA00022449"/>
    </source>
</evidence>
<proteinExistence type="predicted"/>
<feature type="transmembrane region" description="Helical" evidence="10">
    <location>
        <begin position="6"/>
        <end position="23"/>
    </location>
</feature>
<dbReference type="Proteomes" id="UP000184520">
    <property type="component" value="Unassembled WGS sequence"/>
</dbReference>
<evidence type="ECO:0000256" key="8">
    <source>
        <dbReference type="ARBA" id="ARBA00023065"/>
    </source>
</evidence>
<dbReference type="InterPro" id="IPR006037">
    <property type="entry name" value="RCK_C"/>
</dbReference>
<dbReference type="Gene3D" id="1.20.1530.20">
    <property type="match status" value="1"/>
</dbReference>
<keyword evidence="6" id="KW-0630">Potassium</keyword>
<reference evidence="14" key="1">
    <citation type="submission" date="2016-11" db="EMBL/GenBank/DDBJ databases">
        <authorList>
            <person name="Varghese N."/>
            <person name="Submissions S."/>
        </authorList>
    </citation>
    <scope>NUCLEOTIDE SEQUENCE [LARGE SCALE GENOMIC DNA]</scope>
    <source>
        <strain evidence="14">CGMCC 1.8995</strain>
    </source>
</reference>
<name>A0A1M5GU96_9ALTE</name>
<feature type="domain" description="RCK C-terminal" evidence="12">
    <location>
        <begin position="570"/>
        <end position="655"/>
    </location>
</feature>
<keyword evidence="9 10" id="KW-0472">Membrane</keyword>
<evidence type="ECO:0000313" key="13">
    <source>
        <dbReference type="EMBL" id="SHG06992.1"/>
    </source>
</evidence>
<feature type="domain" description="RCK N-terminal" evidence="11">
    <location>
        <begin position="406"/>
        <end position="523"/>
    </location>
</feature>
<feature type="transmembrane region" description="Helical" evidence="10">
    <location>
        <begin position="218"/>
        <end position="248"/>
    </location>
</feature>
<dbReference type="GO" id="GO:0006813">
    <property type="term" value="P:potassium ion transport"/>
    <property type="evidence" value="ECO:0007669"/>
    <property type="project" value="UniProtKB-KW"/>
</dbReference>
<dbReference type="InterPro" id="IPR036291">
    <property type="entry name" value="NAD(P)-bd_dom_sf"/>
</dbReference>
<feature type="transmembrane region" description="Helical" evidence="10">
    <location>
        <begin position="85"/>
        <end position="107"/>
    </location>
</feature>
<keyword evidence="5 10" id="KW-0812">Transmembrane</keyword>
<dbReference type="GO" id="GO:0008324">
    <property type="term" value="F:monoatomic cation transmembrane transporter activity"/>
    <property type="evidence" value="ECO:0007669"/>
    <property type="project" value="InterPro"/>
</dbReference>
<feature type="transmembrane region" description="Helical" evidence="10">
    <location>
        <begin position="292"/>
        <end position="313"/>
    </location>
</feature>
<evidence type="ECO:0000256" key="1">
    <source>
        <dbReference type="ARBA" id="ARBA00004141"/>
    </source>
</evidence>
<feature type="transmembrane region" description="Helical" evidence="10">
    <location>
        <begin position="55"/>
        <end position="73"/>
    </location>
</feature>
<dbReference type="PROSITE" id="PS51202">
    <property type="entry name" value="RCK_C"/>
    <property type="match status" value="1"/>
</dbReference>
<dbReference type="InterPro" id="IPR038770">
    <property type="entry name" value="Na+/solute_symporter_sf"/>
</dbReference>
<dbReference type="PROSITE" id="PS51201">
    <property type="entry name" value="RCK_N"/>
    <property type="match status" value="1"/>
</dbReference>
<evidence type="ECO:0000256" key="4">
    <source>
        <dbReference type="ARBA" id="ARBA00022538"/>
    </source>
</evidence>
<dbReference type="Pfam" id="PF02254">
    <property type="entry name" value="TrkA_N"/>
    <property type="match status" value="1"/>
</dbReference>
<evidence type="ECO:0000259" key="12">
    <source>
        <dbReference type="PROSITE" id="PS51202"/>
    </source>
</evidence>
<dbReference type="Pfam" id="PF00999">
    <property type="entry name" value="Na_H_Exchanger"/>
    <property type="match status" value="1"/>
</dbReference>
<dbReference type="PANTHER" id="PTHR46157">
    <property type="entry name" value="K(+) EFFLUX ANTIPORTER 3, CHLOROPLASTIC"/>
    <property type="match status" value="1"/>
</dbReference>
<organism evidence="13 14">
    <name type="scientific">Marisediminitalea aggregata</name>
    <dbReference type="NCBI Taxonomy" id="634436"/>
    <lineage>
        <taxon>Bacteria</taxon>
        <taxon>Pseudomonadati</taxon>
        <taxon>Pseudomonadota</taxon>
        <taxon>Gammaproteobacteria</taxon>
        <taxon>Alteromonadales</taxon>
        <taxon>Alteromonadaceae</taxon>
        <taxon>Marisediminitalea</taxon>
    </lineage>
</organism>
<feature type="transmembrane region" description="Helical" evidence="10">
    <location>
        <begin position="176"/>
        <end position="198"/>
    </location>
</feature>
<dbReference type="InterPro" id="IPR006153">
    <property type="entry name" value="Cation/H_exchanger_TM"/>
</dbReference>
<evidence type="ECO:0000256" key="5">
    <source>
        <dbReference type="ARBA" id="ARBA00022692"/>
    </source>
</evidence>